<feature type="domain" description="DUF4130" evidence="1">
    <location>
        <begin position="87"/>
        <end position="257"/>
    </location>
</feature>
<dbReference type="RefSeq" id="WP_073210360.1">
    <property type="nucleotide sequence ID" value="NZ_FRBD01000021.1"/>
</dbReference>
<sequence>MQVFIFDNTLDGLLTAVFDSFFLKQQPEYLLAEGDQLPLFADEPHHVITDSEHAERVWKGLEKYLSKEGLHMISVSWLSEEHTLNQPLFNFICKVFRTKVRELERNASDPDVLEVRNSCRRVLHEQLRMKQFIRFQKAKDGTYLAVISPDHNVLPLIIDHFQDRFNDQPWLIYDAHRHYGYYYDGSASPIRITFEDEAAVPFDLSNGKLDEDVLSENDKIFQDLWRTYFKAICIKERMNPKKQLSDMPRRYWKYMTEKNATQ</sequence>
<organism evidence="2 3">
    <name type="scientific">Xylanibacter ruminicola</name>
    <name type="common">Prevotella ruminicola</name>
    <dbReference type="NCBI Taxonomy" id="839"/>
    <lineage>
        <taxon>Bacteria</taxon>
        <taxon>Pseudomonadati</taxon>
        <taxon>Bacteroidota</taxon>
        <taxon>Bacteroidia</taxon>
        <taxon>Bacteroidales</taxon>
        <taxon>Prevotellaceae</taxon>
        <taxon>Xylanibacter</taxon>
    </lineage>
</organism>
<dbReference type="Proteomes" id="UP000184130">
    <property type="component" value="Unassembled WGS sequence"/>
</dbReference>
<protein>
    <submittedName>
        <fullName evidence="2">Probable DNA metabolism protein</fullName>
    </submittedName>
</protein>
<dbReference type="NCBIfam" id="TIGR03915">
    <property type="entry name" value="SAM_7_link_chp"/>
    <property type="match status" value="1"/>
</dbReference>
<dbReference type="AlphaFoldDB" id="A0A1M6XLT0"/>
<name>A0A1M6XLT0_XYLRU</name>
<reference evidence="2 3" key="1">
    <citation type="submission" date="2016-11" db="EMBL/GenBank/DDBJ databases">
        <authorList>
            <person name="Jaros S."/>
            <person name="Januszkiewicz K."/>
            <person name="Wedrychowicz H."/>
        </authorList>
    </citation>
    <scope>NUCLEOTIDE SEQUENCE [LARGE SCALE GENOMIC DNA]</scope>
    <source>
        <strain evidence="2 3">KHT3</strain>
    </source>
</reference>
<proteinExistence type="predicted"/>
<dbReference type="OrthoDB" id="5290748at2"/>
<gene>
    <name evidence="2" type="ORF">SAMN05216463_1217</name>
</gene>
<dbReference type="InterPro" id="IPR023875">
    <property type="entry name" value="DNA_repair_put"/>
</dbReference>
<evidence type="ECO:0000313" key="3">
    <source>
        <dbReference type="Proteomes" id="UP000184130"/>
    </source>
</evidence>
<dbReference type="InterPro" id="IPR025404">
    <property type="entry name" value="DUF4130"/>
</dbReference>
<dbReference type="Pfam" id="PF13566">
    <property type="entry name" value="DUF4130"/>
    <property type="match status" value="1"/>
</dbReference>
<dbReference type="EMBL" id="FRBD01000021">
    <property type="protein sequence ID" value="SHL06856.1"/>
    <property type="molecule type" value="Genomic_DNA"/>
</dbReference>
<evidence type="ECO:0000259" key="1">
    <source>
        <dbReference type="Pfam" id="PF13566"/>
    </source>
</evidence>
<accession>A0A1M6XLT0</accession>
<evidence type="ECO:0000313" key="2">
    <source>
        <dbReference type="EMBL" id="SHL06856.1"/>
    </source>
</evidence>